<evidence type="ECO:0000259" key="2">
    <source>
        <dbReference type="Pfam" id="PF00196"/>
    </source>
</evidence>
<dbReference type="SUPFAM" id="SSF46894">
    <property type="entry name" value="C-terminal effector domain of the bipartite response regulators"/>
    <property type="match status" value="1"/>
</dbReference>
<dbReference type="Pfam" id="PF00196">
    <property type="entry name" value="GerE"/>
    <property type="match status" value="1"/>
</dbReference>
<name>A0A4U9TW85_SERFO</name>
<dbReference type="EMBL" id="CABEEZ010000021">
    <property type="protein sequence ID" value="VTR20644.1"/>
    <property type="molecule type" value="Genomic_DNA"/>
</dbReference>
<evidence type="ECO:0000256" key="1">
    <source>
        <dbReference type="ARBA" id="ARBA00023125"/>
    </source>
</evidence>
<gene>
    <name evidence="3" type="ORF">NCTC12965_01065</name>
</gene>
<dbReference type="InterPro" id="IPR036388">
    <property type="entry name" value="WH-like_DNA-bd_sf"/>
</dbReference>
<dbReference type="GO" id="GO:0006355">
    <property type="term" value="P:regulation of DNA-templated transcription"/>
    <property type="evidence" value="ECO:0007669"/>
    <property type="project" value="InterPro"/>
</dbReference>
<evidence type="ECO:0000313" key="3">
    <source>
        <dbReference type="EMBL" id="VTR20644.1"/>
    </source>
</evidence>
<dbReference type="InterPro" id="IPR016032">
    <property type="entry name" value="Sig_transdc_resp-reg_C-effctor"/>
</dbReference>
<sequence>MKKNHVNIFIHDPNQYFAQGLSALLQIEELCKNTTVTFLTHQNRYLADLIIVTDDPSAFVKVYSATMMNARRNVLLIQDNFRYRTVSQTRYSAGIIRRHDSINTVLQLLDSTFKKHNDSTTDDALYRSPSLTFREGQILTAIAQGLQPKMIARQLGMHPKNGQHP</sequence>
<accession>A0A4U9TW85</accession>
<reference evidence="3" key="1">
    <citation type="submission" date="2019-05" db="EMBL/GenBank/DDBJ databases">
        <authorList>
            <consortium name="Pathogen Informatics"/>
        </authorList>
    </citation>
    <scope>NUCLEOTIDE SEQUENCE [LARGE SCALE GENOMIC DNA]</scope>
    <source>
        <strain evidence="3">NCTC12965</strain>
    </source>
</reference>
<dbReference type="InterPro" id="IPR000792">
    <property type="entry name" value="Tscrpt_reg_LuxR_C"/>
</dbReference>
<dbReference type="Gene3D" id="1.10.10.10">
    <property type="entry name" value="Winged helix-like DNA-binding domain superfamily/Winged helix DNA-binding domain"/>
    <property type="match status" value="1"/>
</dbReference>
<dbReference type="AlphaFoldDB" id="A0A4U9TW85"/>
<dbReference type="GO" id="GO:0003677">
    <property type="term" value="F:DNA binding"/>
    <property type="evidence" value="ECO:0007669"/>
    <property type="project" value="UniProtKB-KW"/>
</dbReference>
<proteinExistence type="predicted"/>
<feature type="domain" description="HTH luxR-type" evidence="2">
    <location>
        <begin position="130"/>
        <end position="160"/>
    </location>
</feature>
<protein>
    <recommendedName>
        <fullName evidence="2">HTH luxR-type domain-containing protein</fullName>
    </recommendedName>
</protein>
<keyword evidence="1" id="KW-0238">DNA-binding</keyword>
<organism evidence="3">
    <name type="scientific">Serratia fonticola</name>
    <dbReference type="NCBI Taxonomy" id="47917"/>
    <lineage>
        <taxon>Bacteria</taxon>
        <taxon>Pseudomonadati</taxon>
        <taxon>Pseudomonadota</taxon>
        <taxon>Gammaproteobacteria</taxon>
        <taxon>Enterobacterales</taxon>
        <taxon>Yersiniaceae</taxon>
        <taxon>Serratia</taxon>
    </lineage>
</organism>